<name>A0AAV1DHF2_OLDCO</name>
<organism evidence="1 2">
    <name type="scientific">Oldenlandia corymbosa var. corymbosa</name>
    <dbReference type="NCBI Taxonomy" id="529605"/>
    <lineage>
        <taxon>Eukaryota</taxon>
        <taxon>Viridiplantae</taxon>
        <taxon>Streptophyta</taxon>
        <taxon>Embryophyta</taxon>
        <taxon>Tracheophyta</taxon>
        <taxon>Spermatophyta</taxon>
        <taxon>Magnoliopsida</taxon>
        <taxon>eudicotyledons</taxon>
        <taxon>Gunneridae</taxon>
        <taxon>Pentapetalae</taxon>
        <taxon>asterids</taxon>
        <taxon>lamiids</taxon>
        <taxon>Gentianales</taxon>
        <taxon>Rubiaceae</taxon>
        <taxon>Rubioideae</taxon>
        <taxon>Spermacoceae</taxon>
        <taxon>Hedyotis-Oldenlandia complex</taxon>
        <taxon>Oldenlandia</taxon>
    </lineage>
</organism>
<evidence type="ECO:0000313" key="1">
    <source>
        <dbReference type="EMBL" id="CAI9106092.1"/>
    </source>
</evidence>
<evidence type="ECO:0000313" key="2">
    <source>
        <dbReference type="Proteomes" id="UP001161247"/>
    </source>
</evidence>
<reference evidence="1" key="1">
    <citation type="submission" date="2023-03" db="EMBL/GenBank/DDBJ databases">
        <authorList>
            <person name="Julca I."/>
        </authorList>
    </citation>
    <scope>NUCLEOTIDE SEQUENCE</scope>
</reference>
<dbReference type="Proteomes" id="UP001161247">
    <property type="component" value="Chromosome 5"/>
</dbReference>
<sequence>MYYNESTEQLLTFTQRNTEIDGDQIKPVPVAERRIIITHTTTIEVQSNKNLTIRPERRNEEDDIHEIMPLTTNLVCFCLAHEIKFLNPMTRQIATVDWPKIMDSLENCAKAFEYISSRNEYTFMSPCFPPNHGYFYRCTLSFEPCLRINQLIDKPRSCLGPESTELLVSFDTEMETFQLIHAPPTPIFVTVNCFPRVKILDYRETMCVTKENYIYMRDMNFEMWAWESGEDNSESWRWRRVFENRNFSVADLTVYPGTCPYNGEWVYPVILSHKSSPTGEFILKGIAPFHL</sequence>
<keyword evidence="2" id="KW-1185">Reference proteome</keyword>
<dbReference type="AlphaFoldDB" id="A0AAV1DHF2"/>
<gene>
    <name evidence="1" type="ORF">OLC1_LOCUS14663</name>
</gene>
<protein>
    <submittedName>
        <fullName evidence="1">OLC1v1005150C1</fullName>
    </submittedName>
</protein>
<dbReference type="EMBL" id="OX459122">
    <property type="protein sequence ID" value="CAI9106092.1"/>
    <property type="molecule type" value="Genomic_DNA"/>
</dbReference>
<proteinExistence type="predicted"/>
<accession>A0AAV1DHF2</accession>